<dbReference type="Proteomes" id="UP000018888">
    <property type="component" value="Unassembled WGS sequence"/>
</dbReference>
<sequence length="81" mass="9858">MHYALCVMRYALYVLEIRICIIYVNYAQPEPKRNQEIIIKRFMSDEINNNTITIIYLLYLSIMYVLKDYFNQPKDKLKTNK</sequence>
<name>A0A2P4PTL5_RHIID</name>
<keyword evidence="1" id="KW-0812">Transmembrane</keyword>
<keyword evidence="1" id="KW-0472">Membrane</keyword>
<comment type="caution">
    <text evidence="2">The sequence shown here is derived from an EMBL/GenBank/DDBJ whole genome shotgun (WGS) entry which is preliminary data.</text>
</comment>
<evidence type="ECO:0000256" key="1">
    <source>
        <dbReference type="SAM" id="Phobius"/>
    </source>
</evidence>
<reference evidence="2 3" key="1">
    <citation type="journal article" date="2013" name="Proc. Natl. Acad. Sci. U.S.A.">
        <title>Genome of an arbuscular mycorrhizal fungus provides insight into the oldest plant symbiosis.</title>
        <authorList>
            <person name="Tisserant E."/>
            <person name="Malbreil M."/>
            <person name="Kuo A."/>
            <person name="Kohler A."/>
            <person name="Symeonidi A."/>
            <person name="Balestrini R."/>
            <person name="Charron P."/>
            <person name="Duensing N."/>
            <person name="Frei Dit Frey N."/>
            <person name="Gianinazzi-Pearson V."/>
            <person name="Gilbert L.B."/>
            <person name="Handa Y."/>
            <person name="Herr J.R."/>
            <person name="Hijri M."/>
            <person name="Koul R."/>
            <person name="Kawaguchi M."/>
            <person name="Krajinski F."/>
            <person name="Lammers P.J."/>
            <person name="Masclaux F.G."/>
            <person name="Murat C."/>
            <person name="Morin E."/>
            <person name="Ndikumana S."/>
            <person name="Pagni M."/>
            <person name="Petitpierre D."/>
            <person name="Requena N."/>
            <person name="Rosikiewicz P."/>
            <person name="Riley R."/>
            <person name="Saito K."/>
            <person name="San Clemente H."/>
            <person name="Shapiro H."/>
            <person name="van Tuinen D."/>
            <person name="Becard G."/>
            <person name="Bonfante P."/>
            <person name="Paszkowski U."/>
            <person name="Shachar-Hill Y.Y."/>
            <person name="Tuskan G.A."/>
            <person name="Young P.W."/>
            <person name="Sanders I.R."/>
            <person name="Henrissat B."/>
            <person name="Rensing S.A."/>
            <person name="Grigoriev I.V."/>
            <person name="Corradi N."/>
            <person name="Roux C."/>
            <person name="Martin F."/>
        </authorList>
    </citation>
    <scope>NUCLEOTIDE SEQUENCE [LARGE SCALE GENOMIC DNA]</scope>
    <source>
        <strain evidence="2 3">DAOM 197198</strain>
    </source>
</reference>
<dbReference type="EMBL" id="AUPC02000148">
    <property type="protein sequence ID" value="POG68725.1"/>
    <property type="molecule type" value="Genomic_DNA"/>
</dbReference>
<proteinExistence type="predicted"/>
<accession>A0A2P4PTL5</accession>
<gene>
    <name evidence="2" type="ORF">GLOIN_2v1633352</name>
</gene>
<reference evidence="2 3" key="2">
    <citation type="journal article" date="2018" name="New Phytol.">
        <title>High intraspecific genome diversity in the model arbuscular mycorrhizal symbiont Rhizophagus irregularis.</title>
        <authorList>
            <person name="Chen E.C.H."/>
            <person name="Morin E."/>
            <person name="Beaudet D."/>
            <person name="Noel J."/>
            <person name="Yildirir G."/>
            <person name="Ndikumana S."/>
            <person name="Charron P."/>
            <person name="St-Onge C."/>
            <person name="Giorgi J."/>
            <person name="Kruger M."/>
            <person name="Marton T."/>
            <person name="Ropars J."/>
            <person name="Grigoriev I.V."/>
            <person name="Hainaut M."/>
            <person name="Henrissat B."/>
            <person name="Roux C."/>
            <person name="Martin F."/>
            <person name="Corradi N."/>
        </authorList>
    </citation>
    <scope>NUCLEOTIDE SEQUENCE [LARGE SCALE GENOMIC DNA]</scope>
    <source>
        <strain evidence="2 3">DAOM 197198</strain>
    </source>
</reference>
<dbReference type="AlphaFoldDB" id="A0A2P4PTL5"/>
<organism evidence="2 3">
    <name type="scientific">Rhizophagus irregularis (strain DAOM 181602 / DAOM 197198 / MUCL 43194)</name>
    <name type="common">Arbuscular mycorrhizal fungus</name>
    <name type="synonym">Glomus intraradices</name>
    <dbReference type="NCBI Taxonomy" id="747089"/>
    <lineage>
        <taxon>Eukaryota</taxon>
        <taxon>Fungi</taxon>
        <taxon>Fungi incertae sedis</taxon>
        <taxon>Mucoromycota</taxon>
        <taxon>Glomeromycotina</taxon>
        <taxon>Glomeromycetes</taxon>
        <taxon>Glomerales</taxon>
        <taxon>Glomeraceae</taxon>
        <taxon>Rhizophagus</taxon>
    </lineage>
</organism>
<keyword evidence="3" id="KW-1185">Reference proteome</keyword>
<keyword evidence="1" id="KW-1133">Transmembrane helix</keyword>
<evidence type="ECO:0000313" key="2">
    <source>
        <dbReference type="EMBL" id="POG68725.1"/>
    </source>
</evidence>
<protein>
    <submittedName>
        <fullName evidence="2">Uncharacterized protein</fullName>
    </submittedName>
</protein>
<feature type="transmembrane region" description="Helical" evidence="1">
    <location>
        <begin position="7"/>
        <end position="27"/>
    </location>
</feature>
<evidence type="ECO:0000313" key="3">
    <source>
        <dbReference type="Proteomes" id="UP000018888"/>
    </source>
</evidence>
<feature type="transmembrane region" description="Helical" evidence="1">
    <location>
        <begin position="47"/>
        <end position="66"/>
    </location>
</feature>